<dbReference type="Proteomes" id="UP000610558">
    <property type="component" value="Unassembled WGS sequence"/>
</dbReference>
<dbReference type="HAMAP" id="MF_00376">
    <property type="entry name" value="Dephospho_CoA_kinase"/>
    <property type="match status" value="1"/>
</dbReference>
<keyword evidence="5 7" id="KW-0418">Kinase</keyword>
<gene>
    <name evidence="5 7" type="primary">coaE</name>
    <name evidence="7" type="ORF">IB286_12130</name>
</gene>
<evidence type="ECO:0000256" key="5">
    <source>
        <dbReference type="HAMAP-Rule" id="MF_00376"/>
    </source>
</evidence>
<dbReference type="Pfam" id="PF01121">
    <property type="entry name" value="CoaE"/>
    <property type="match status" value="1"/>
</dbReference>
<comment type="similarity">
    <text evidence="1 5">Belongs to the CoaE family.</text>
</comment>
<reference evidence="7" key="1">
    <citation type="submission" date="2020-09" db="EMBL/GenBank/DDBJ databases">
        <authorList>
            <person name="Yoon J.-W."/>
        </authorList>
    </citation>
    <scope>NUCLEOTIDE SEQUENCE</scope>
    <source>
        <strain evidence="7">KMU-158</strain>
    </source>
</reference>
<keyword evidence="4 5" id="KW-0173">Coenzyme A biosynthesis</keyword>
<comment type="caution">
    <text evidence="7">The sequence shown here is derived from an EMBL/GenBank/DDBJ whole genome shotgun (WGS) entry which is preliminary data.</text>
</comment>
<dbReference type="GO" id="GO:0005524">
    <property type="term" value="F:ATP binding"/>
    <property type="evidence" value="ECO:0007669"/>
    <property type="project" value="UniProtKB-UniRule"/>
</dbReference>
<dbReference type="Gene3D" id="3.40.50.300">
    <property type="entry name" value="P-loop containing nucleotide triphosphate hydrolases"/>
    <property type="match status" value="1"/>
</dbReference>
<dbReference type="InterPro" id="IPR001977">
    <property type="entry name" value="Depp_CoAkinase"/>
</dbReference>
<sequence length="198" mass="21915">MSKMIIGLTGGIGSGKTAVSDRFAAHGISIVDADVISRVVVEPGRPALEKIRDHFGTDILLEDGNLDRAQLRQKIFSSPTDKQWLESLLHPLIAEETLRQLSEAQSPYAIYVSPLLVESNQKGFCQRLLVVDVSEETQLQRTIARDSNDAEQVKRIIASQASREQRLALADDIIVNDSDLKSLHEKVDAMHQSYLALV</sequence>
<comment type="subcellular location">
    <subcellularLocation>
        <location evidence="5">Cytoplasm</location>
    </subcellularLocation>
</comment>
<dbReference type="EC" id="2.7.1.24" evidence="5 6"/>
<dbReference type="InterPro" id="IPR027417">
    <property type="entry name" value="P-loop_NTPase"/>
</dbReference>
<evidence type="ECO:0000313" key="8">
    <source>
        <dbReference type="Proteomes" id="UP000610558"/>
    </source>
</evidence>
<evidence type="ECO:0000256" key="6">
    <source>
        <dbReference type="NCBIfam" id="TIGR00152"/>
    </source>
</evidence>
<comment type="function">
    <text evidence="5">Catalyzes the phosphorylation of the 3'-hydroxyl group of dephosphocoenzyme A to form coenzyme A.</text>
</comment>
<organism evidence="7 8">
    <name type="scientific">Spongiibacter pelagi</name>
    <dbReference type="NCBI Taxonomy" id="2760804"/>
    <lineage>
        <taxon>Bacteria</taxon>
        <taxon>Pseudomonadati</taxon>
        <taxon>Pseudomonadota</taxon>
        <taxon>Gammaproteobacteria</taxon>
        <taxon>Cellvibrionales</taxon>
        <taxon>Spongiibacteraceae</taxon>
        <taxon>Spongiibacter</taxon>
    </lineage>
</organism>
<dbReference type="SUPFAM" id="SSF52540">
    <property type="entry name" value="P-loop containing nucleoside triphosphate hydrolases"/>
    <property type="match status" value="1"/>
</dbReference>
<dbReference type="AlphaFoldDB" id="A0A927C547"/>
<evidence type="ECO:0000256" key="4">
    <source>
        <dbReference type="ARBA" id="ARBA00022993"/>
    </source>
</evidence>
<name>A0A927C547_9GAMM</name>
<dbReference type="EMBL" id="JACXLD010000007">
    <property type="protein sequence ID" value="MBD2859751.1"/>
    <property type="molecule type" value="Genomic_DNA"/>
</dbReference>
<keyword evidence="8" id="KW-1185">Reference proteome</keyword>
<dbReference type="GO" id="GO:0015937">
    <property type="term" value="P:coenzyme A biosynthetic process"/>
    <property type="evidence" value="ECO:0007669"/>
    <property type="project" value="UniProtKB-UniRule"/>
</dbReference>
<dbReference type="RefSeq" id="WP_190765910.1">
    <property type="nucleotide sequence ID" value="NZ_JACXLD010000007.1"/>
</dbReference>
<dbReference type="PANTHER" id="PTHR10695:SF46">
    <property type="entry name" value="BIFUNCTIONAL COENZYME A SYNTHASE-RELATED"/>
    <property type="match status" value="1"/>
</dbReference>
<dbReference type="GO" id="GO:0005737">
    <property type="term" value="C:cytoplasm"/>
    <property type="evidence" value="ECO:0007669"/>
    <property type="project" value="UniProtKB-SubCell"/>
</dbReference>
<dbReference type="CDD" id="cd02022">
    <property type="entry name" value="DPCK"/>
    <property type="match status" value="1"/>
</dbReference>
<keyword evidence="5" id="KW-0963">Cytoplasm</keyword>
<feature type="binding site" evidence="5">
    <location>
        <begin position="13"/>
        <end position="18"/>
    </location>
    <ligand>
        <name>ATP</name>
        <dbReference type="ChEBI" id="CHEBI:30616"/>
    </ligand>
</feature>
<evidence type="ECO:0000313" key="7">
    <source>
        <dbReference type="EMBL" id="MBD2859751.1"/>
    </source>
</evidence>
<protein>
    <recommendedName>
        <fullName evidence="5 6">Dephospho-CoA kinase</fullName>
        <ecNumber evidence="5 6">2.7.1.24</ecNumber>
    </recommendedName>
    <alternativeName>
        <fullName evidence="5">Dephosphocoenzyme A kinase</fullName>
    </alternativeName>
</protein>
<accession>A0A927C547</accession>
<proteinExistence type="inferred from homology"/>
<evidence type="ECO:0000256" key="3">
    <source>
        <dbReference type="ARBA" id="ARBA00022840"/>
    </source>
</evidence>
<comment type="catalytic activity">
    <reaction evidence="5">
        <text>3'-dephospho-CoA + ATP = ADP + CoA + H(+)</text>
        <dbReference type="Rhea" id="RHEA:18245"/>
        <dbReference type="ChEBI" id="CHEBI:15378"/>
        <dbReference type="ChEBI" id="CHEBI:30616"/>
        <dbReference type="ChEBI" id="CHEBI:57287"/>
        <dbReference type="ChEBI" id="CHEBI:57328"/>
        <dbReference type="ChEBI" id="CHEBI:456216"/>
        <dbReference type="EC" id="2.7.1.24"/>
    </reaction>
</comment>
<keyword evidence="5 7" id="KW-0808">Transferase</keyword>
<dbReference type="PANTHER" id="PTHR10695">
    <property type="entry name" value="DEPHOSPHO-COA KINASE-RELATED"/>
    <property type="match status" value="1"/>
</dbReference>
<evidence type="ECO:0000256" key="1">
    <source>
        <dbReference type="ARBA" id="ARBA00009018"/>
    </source>
</evidence>
<dbReference type="GO" id="GO:0004140">
    <property type="term" value="F:dephospho-CoA kinase activity"/>
    <property type="evidence" value="ECO:0007669"/>
    <property type="project" value="UniProtKB-UniRule"/>
</dbReference>
<dbReference type="PROSITE" id="PS51219">
    <property type="entry name" value="DPCK"/>
    <property type="match status" value="1"/>
</dbReference>
<keyword evidence="3 5" id="KW-0067">ATP-binding</keyword>
<keyword evidence="2 5" id="KW-0547">Nucleotide-binding</keyword>
<evidence type="ECO:0000256" key="2">
    <source>
        <dbReference type="ARBA" id="ARBA00022741"/>
    </source>
</evidence>
<dbReference type="NCBIfam" id="TIGR00152">
    <property type="entry name" value="dephospho-CoA kinase"/>
    <property type="match status" value="1"/>
</dbReference>
<comment type="pathway">
    <text evidence="5">Cofactor biosynthesis; coenzyme A biosynthesis; CoA from (R)-pantothenate: step 5/5.</text>
</comment>